<evidence type="ECO:0000256" key="4">
    <source>
        <dbReference type="ARBA" id="ARBA00022989"/>
    </source>
</evidence>
<dbReference type="EMBL" id="LILC01000037">
    <property type="protein sequence ID" value="KOO37211.1"/>
    <property type="molecule type" value="Genomic_DNA"/>
</dbReference>
<name>A0A0M0KED9_9BACI</name>
<evidence type="ECO:0000256" key="3">
    <source>
        <dbReference type="ARBA" id="ARBA00022968"/>
    </source>
</evidence>
<keyword evidence="4" id="KW-0472">Membrane</keyword>
<evidence type="ECO:0000313" key="6">
    <source>
        <dbReference type="EMBL" id="KOO37211.1"/>
    </source>
</evidence>
<dbReference type="PATRIC" id="fig|284581.3.peg.3309"/>
<dbReference type="PANTHER" id="PTHR33392">
    <property type="entry name" value="POLYISOPRENYL-TEICHOIC ACID--PEPTIDOGLYCAN TEICHOIC ACID TRANSFERASE TAGU"/>
    <property type="match status" value="1"/>
</dbReference>
<dbReference type="Pfam" id="PF03816">
    <property type="entry name" value="LytR_cpsA_psr"/>
    <property type="match status" value="1"/>
</dbReference>
<keyword evidence="7" id="KW-1185">Reference proteome</keyword>
<dbReference type="Proteomes" id="UP000037558">
    <property type="component" value="Unassembled WGS sequence"/>
</dbReference>
<dbReference type="InterPro" id="IPR050922">
    <property type="entry name" value="LytR/CpsA/Psr_CW_biosynth"/>
</dbReference>
<dbReference type="Gene3D" id="3.40.630.190">
    <property type="entry name" value="LCP protein"/>
    <property type="match status" value="1"/>
</dbReference>
<organism evidence="6 7">
    <name type="scientific">Priestia koreensis</name>
    <dbReference type="NCBI Taxonomy" id="284581"/>
    <lineage>
        <taxon>Bacteria</taxon>
        <taxon>Bacillati</taxon>
        <taxon>Bacillota</taxon>
        <taxon>Bacilli</taxon>
        <taxon>Bacillales</taxon>
        <taxon>Bacillaceae</taxon>
        <taxon>Priestia</taxon>
    </lineage>
</organism>
<sequence length="338" mass="38269">MPEFKRYQKKVNKRKRRKRLFLLFALPILLVGLSATAYGSYLFAKAKSVVNDSFEAVGDRHKSPLRDKQVDPKKDNFSILFMGVDDSDSRKFGNNTRTDALILATFNKKDKSVKMVSIPRDSRVYIPKEDRRTKINHAYVSGGTAGTIDTVENLFHVPVDYYVKINFKAFIEIVSALDGIEFDVPYDMVEKNSHDKHNAIVLKKGTQVLNGEEALAVARTRKQDSDIYRGQRQQEIMKAMISKAANISSIGKYGDLIEAVGNNMKTNLTFGELLSFYDYAAEGSNINIENFTIKGDDDTINGIYYYKLNDESVNDISDTLSKHLEVQTSTTEPEQQQN</sequence>
<evidence type="ECO:0000259" key="5">
    <source>
        <dbReference type="Pfam" id="PF03816"/>
    </source>
</evidence>
<dbReference type="NCBIfam" id="TIGR00350">
    <property type="entry name" value="lytR_cpsA_psr"/>
    <property type="match status" value="1"/>
</dbReference>
<gene>
    <name evidence="6" type="ORF">AMD01_22280</name>
</gene>
<evidence type="ECO:0000256" key="1">
    <source>
        <dbReference type="ARBA" id="ARBA00006068"/>
    </source>
</evidence>
<dbReference type="RefSeq" id="WP_053403642.1">
    <property type="nucleotide sequence ID" value="NZ_LILC01000037.1"/>
</dbReference>
<dbReference type="PANTHER" id="PTHR33392:SF3">
    <property type="entry name" value="POLYISOPRENYL-TEICHOIC ACID--PEPTIDOGLYCAN TEICHOIC ACID TRANSFERASE TAGT"/>
    <property type="match status" value="1"/>
</dbReference>
<dbReference type="GO" id="GO:0071555">
    <property type="term" value="P:cell wall organization"/>
    <property type="evidence" value="ECO:0007669"/>
    <property type="project" value="UniProtKB-KW"/>
</dbReference>
<evidence type="ECO:0000256" key="2">
    <source>
        <dbReference type="ARBA" id="ARBA00022692"/>
    </source>
</evidence>
<keyword evidence="3" id="KW-0735">Signal-anchor</keyword>
<dbReference type="STRING" id="284581.AMD01_22280"/>
<feature type="domain" description="Cell envelope-related transcriptional attenuator" evidence="5">
    <location>
        <begin position="97"/>
        <end position="245"/>
    </location>
</feature>
<dbReference type="AlphaFoldDB" id="A0A0M0KED9"/>
<keyword evidence="4" id="KW-1133">Transmembrane helix</keyword>
<dbReference type="InterPro" id="IPR004474">
    <property type="entry name" value="LytR_CpsA_psr"/>
</dbReference>
<reference evidence="7" key="1">
    <citation type="submission" date="2015-08" db="EMBL/GenBank/DDBJ databases">
        <title>Fjat-14210 dsm16467.</title>
        <authorList>
            <person name="Liu B."/>
            <person name="Wang J."/>
            <person name="Zhu Y."/>
            <person name="Liu G."/>
            <person name="Chen Q."/>
            <person name="Chen Z."/>
            <person name="Lan J."/>
            <person name="Che J."/>
            <person name="Ge C."/>
            <person name="Shi H."/>
            <person name="Pan Z."/>
            <person name="Liu X."/>
        </authorList>
    </citation>
    <scope>NUCLEOTIDE SEQUENCE [LARGE SCALE GENOMIC DNA]</scope>
    <source>
        <strain evidence="7">DSM 16467</strain>
    </source>
</reference>
<protein>
    <submittedName>
        <fullName evidence="6">Transcriptional regulator</fullName>
    </submittedName>
</protein>
<keyword evidence="2" id="KW-0812">Transmembrane</keyword>
<dbReference type="OrthoDB" id="27330at2"/>
<evidence type="ECO:0000313" key="7">
    <source>
        <dbReference type="Proteomes" id="UP000037558"/>
    </source>
</evidence>
<comment type="caution">
    <text evidence="6">The sequence shown here is derived from an EMBL/GenBank/DDBJ whole genome shotgun (WGS) entry which is preliminary data.</text>
</comment>
<proteinExistence type="inferred from homology"/>
<accession>A0A0M0KED9</accession>
<comment type="similarity">
    <text evidence="1">Belongs to the LytR/CpsA/Psr (LCP) family.</text>
</comment>